<dbReference type="Proteomes" id="UP000620124">
    <property type="component" value="Unassembled WGS sequence"/>
</dbReference>
<dbReference type="InterPro" id="IPR012338">
    <property type="entry name" value="Beta-lactam/transpept-like"/>
</dbReference>
<feature type="domain" description="Beta-lactamase-related" evidence="3">
    <location>
        <begin position="54"/>
        <end position="383"/>
    </location>
</feature>
<evidence type="ECO:0000256" key="2">
    <source>
        <dbReference type="SAM" id="SignalP"/>
    </source>
</evidence>
<feature type="signal peptide" evidence="2">
    <location>
        <begin position="1"/>
        <end position="21"/>
    </location>
</feature>
<dbReference type="AlphaFoldDB" id="A0A8H6Y153"/>
<reference evidence="4" key="1">
    <citation type="submission" date="2020-05" db="EMBL/GenBank/DDBJ databases">
        <title>Mycena genomes resolve the evolution of fungal bioluminescence.</title>
        <authorList>
            <person name="Tsai I.J."/>
        </authorList>
    </citation>
    <scope>NUCLEOTIDE SEQUENCE</scope>
    <source>
        <strain evidence="4">CCC161011</strain>
    </source>
</reference>
<keyword evidence="5" id="KW-1185">Reference proteome</keyword>
<dbReference type="PANTHER" id="PTHR46825:SF15">
    <property type="entry name" value="BETA-LACTAMASE-RELATED DOMAIN-CONTAINING PROTEIN"/>
    <property type="match status" value="1"/>
</dbReference>
<feature type="chain" id="PRO_5034109639" evidence="2">
    <location>
        <begin position="22"/>
        <end position="595"/>
    </location>
</feature>
<protein>
    <submittedName>
        <fullName evidence="4">Beta-lactamase class penicillin binding protein</fullName>
    </submittedName>
</protein>
<evidence type="ECO:0000259" key="3">
    <source>
        <dbReference type="Pfam" id="PF00144"/>
    </source>
</evidence>
<sequence>MHLSRALFSACLCIITVAALSQRPLFIANEPAVLNERLDSAILDILKEFKTPGGVGVAVVRKTAQGTWHLESKGYGNATAQGDKVTADTLFAIGSNSKLFDVLATGLLISNQTLTPRISWTSKIASIIPGWKLWDPVATAESTIVDIMSHRTGLPRHDFLGPLDLSSADVIPLLRHLRPSAGFRETTQYNNHMYTVLSHIPQVLLNTTYEKYVHDNIFAPLGMDHTTFFYTDAVKTGRLADGFLREDANLTEDPFSRGTIRALPYWDQSPKGHVISGAGGVISSARDMAIWLQMLLEEGKNQSNETIVPAEVIRKAATGVTVFTPVAAYPELSPVVYGGGQMRATYRGYEMIEHGGATNGFRSQVTRFPSKDLGIVVMSNEDQLGNAIMESVKYRIVDEVFQLETIDWPARHVVLFKHVPVVNSPNRYRTKMANAIEPPPIPRDEKAEEPAVPYTALAGAYTHAAYGTLDFCLFWENATTGDACARLSKDAGERLPGVIDPNVPTLLARWDTMVTNFIRLTHYAGNVFNLTALYSYPPVVPGTDLWVRKIEGVWAEFEVKGNDIGFSPFELWGSETGSPEGDTVEERAEVWFTKV</sequence>
<accession>A0A8H6Y153</accession>
<keyword evidence="2" id="KW-0732">Signal</keyword>
<comment type="caution">
    <text evidence="4">The sequence shown here is derived from an EMBL/GenBank/DDBJ whole genome shotgun (WGS) entry which is preliminary data.</text>
</comment>
<dbReference type="Pfam" id="PF00144">
    <property type="entry name" value="Beta-lactamase"/>
    <property type="match status" value="1"/>
</dbReference>
<dbReference type="InterPro" id="IPR050491">
    <property type="entry name" value="AmpC-like"/>
</dbReference>
<dbReference type="InterPro" id="IPR001466">
    <property type="entry name" value="Beta-lactam-related"/>
</dbReference>
<gene>
    <name evidence="4" type="ORF">MVEN_01333600</name>
</gene>
<proteinExistence type="inferred from homology"/>
<evidence type="ECO:0000256" key="1">
    <source>
        <dbReference type="ARBA" id="ARBA00038215"/>
    </source>
</evidence>
<dbReference type="OrthoDB" id="5946976at2759"/>
<organism evidence="4 5">
    <name type="scientific">Mycena venus</name>
    <dbReference type="NCBI Taxonomy" id="2733690"/>
    <lineage>
        <taxon>Eukaryota</taxon>
        <taxon>Fungi</taxon>
        <taxon>Dikarya</taxon>
        <taxon>Basidiomycota</taxon>
        <taxon>Agaricomycotina</taxon>
        <taxon>Agaricomycetes</taxon>
        <taxon>Agaricomycetidae</taxon>
        <taxon>Agaricales</taxon>
        <taxon>Marasmiineae</taxon>
        <taxon>Mycenaceae</taxon>
        <taxon>Mycena</taxon>
    </lineage>
</organism>
<dbReference type="PANTHER" id="PTHR46825">
    <property type="entry name" value="D-ALANYL-D-ALANINE-CARBOXYPEPTIDASE/ENDOPEPTIDASE AMPH"/>
    <property type="match status" value="1"/>
</dbReference>
<dbReference type="Gene3D" id="3.40.710.10">
    <property type="entry name" value="DD-peptidase/beta-lactamase superfamily"/>
    <property type="match status" value="1"/>
</dbReference>
<dbReference type="EMBL" id="JACAZI010000010">
    <property type="protein sequence ID" value="KAF7350296.1"/>
    <property type="molecule type" value="Genomic_DNA"/>
</dbReference>
<comment type="similarity">
    <text evidence="1">Belongs to the peptidase S12 family.</text>
</comment>
<evidence type="ECO:0000313" key="4">
    <source>
        <dbReference type="EMBL" id="KAF7350296.1"/>
    </source>
</evidence>
<name>A0A8H6Y153_9AGAR</name>
<dbReference type="SUPFAM" id="SSF56601">
    <property type="entry name" value="beta-lactamase/transpeptidase-like"/>
    <property type="match status" value="1"/>
</dbReference>
<evidence type="ECO:0000313" key="5">
    <source>
        <dbReference type="Proteomes" id="UP000620124"/>
    </source>
</evidence>